<keyword evidence="2 5" id="KW-0489">Methyltransferase</keyword>
<dbReference type="InterPro" id="IPR029063">
    <property type="entry name" value="SAM-dependent_MTases_sf"/>
</dbReference>
<evidence type="ECO:0000256" key="1">
    <source>
        <dbReference type="ARBA" id="ARBA00022553"/>
    </source>
</evidence>
<reference evidence="5 6" key="1">
    <citation type="submission" date="2022-10" db="EMBL/GenBank/DDBJ databases">
        <title>Luteolibacter arcticus strain CCTCC AB 2014275, whole genome shotgun sequencing project.</title>
        <authorList>
            <person name="Zhao G."/>
            <person name="Shen L."/>
        </authorList>
    </citation>
    <scope>NUCLEOTIDE SEQUENCE [LARGE SCALE GENOMIC DNA]</scope>
    <source>
        <strain evidence="5 6">CCTCC AB 2014275</strain>
    </source>
</reference>
<organism evidence="5 6">
    <name type="scientific">Luteolibacter arcticus</name>
    <dbReference type="NCBI Taxonomy" id="1581411"/>
    <lineage>
        <taxon>Bacteria</taxon>
        <taxon>Pseudomonadati</taxon>
        <taxon>Verrucomicrobiota</taxon>
        <taxon>Verrucomicrobiia</taxon>
        <taxon>Verrucomicrobiales</taxon>
        <taxon>Verrucomicrobiaceae</taxon>
        <taxon>Luteolibacter</taxon>
    </lineage>
</organism>
<proteinExistence type="predicted"/>
<keyword evidence="3" id="KW-0808">Transferase</keyword>
<dbReference type="InterPro" id="IPR008854">
    <property type="entry name" value="TPMT"/>
</dbReference>
<dbReference type="GO" id="GO:0032259">
    <property type="term" value="P:methylation"/>
    <property type="evidence" value="ECO:0007669"/>
    <property type="project" value="UniProtKB-KW"/>
</dbReference>
<accession>A0ABT3GQ21</accession>
<dbReference type="Pfam" id="PF05724">
    <property type="entry name" value="TPMT"/>
    <property type="match status" value="1"/>
</dbReference>
<dbReference type="GO" id="GO:0008168">
    <property type="term" value="F:methyltransferase activity"/>
    <property type="evidence" value="ECO:0007669"/>
    <property type="project" value="UniProtKB-KW"/>
</dbReference>
<dbReference type="PANTHER" id="PTHR32183">
    <property type="match status" value="1"/>
</dbReference>
<dbReference type="PROSITE" id="PS51585">
    <property type="entry name" value="SAM_MT_TPMT"/>
    <property type="match status" value="1"/>
</dbReference>
<keyword evidence="4" id="KW-0949">S-adenosyl-L-methionine</keyword>
<protein>
    <submittedName>
        <fullName evidence="5">TPMT family class I SAM-dependent methyltransferase</fullName>
    </submittedName>
</protein>
<dbReference type="RefSeq" id="WP_264489691.1">
    <property type="nucleotide sequence ID" value="NZ_JAPDDT010000015.1"/>
</dbReference>
<dbReference type="CDD" id="cd02440">
    <property type="entry name" value="AdoMet_MTases"/>
    <property type="match status" value="1"/>
</dbReference>
<evidence type="ECO:0000313" key="6">
    <source>
        <dbReference type="Proteomes" id="UP001320876"/>
    </source>
</evidence>
<evidence type="ECO:0000313" key="5">
    <source>
        <dbReference type="EMBL" id="MCW1925584.1"/>
    </source>
</evidence>
<gene>
    <name evidence="5" type="ORF">OKA05_23700</name>
</gene>
<dbReference type="Proteomes" id="UP001320876">
    <property type="component" value="Unassembled WGS sequence"/>
</dbReference>
<evidence type="ECO:0000256" key="4">
    <source>
        <dbReference type="ARBA" id="ARBA00022691"/>
    </source>
</evidence>
<dbReference type="Gene3D" id="3.40.50.150">
    <property type="entry name" value="Vaccinia Virus protein VP39"/>
    <property type="match status" value="1"/>
</dbReference>
<dbReference type="EMBL" id="JAPDDT010000015">
    <property type="protein sequence ID" value="MCW1925584.1"/>
    <property type="molecule type" value="Genomic_DNA"/>
</dbReference>
<keyword evidence="6" id="KW-1185">Reference proteome</keyword>
<evidence type="ECO:0000256" key="2">
    <source>
        <dbReference type="ARBA" id="ARBA00022603"/>
    </source>
</evidence>
<dbReference type="PANTHER" id="PTHR32183:SF6">
    <property type="entry name" value="CYSTEINE SULFINATE DESULFINASE_CYSTEINE DESULFURASE AND RELATED ENZYMES"/>
    <property type="match status" value="1"/>
</dbReference>
<evidence type="ECO:0000256" key="3">
    <source>
        <dbReference type="ARBA" id="ARBA00022679"/>
    </source>
</evidence>
<name>A0ABT3GQ21_9BACT</name>
<sequence length="210" mass="23133">MTDWDERWRQGDTPWEKGYAAPPLSEYLESGATELHRARRVLVPGCGSGHDVRELARHGIGASGLDLSAAAVERARQETPAGGEDYVCGDLFEADWRIGREFDAVWEHTCFCAIDPSLRPAYAKAMAEILPVGGHLTGVFFLTPWDPGEAEQGPPFAASREEILTLFAPWFVLKDERMPTKAYPGREGREWLAVLERCPNPGVAEAAPIA</sequence>
<keyword evidence="1" id="KW-0597">Phosphoprotein</keyword>
<comment type="caution">
    <text evidence="5">The sequence shown here is derived from an EMBL/GenBank/DDBJ whole genome shotgun (WGS) entry which is preliminary data.</text>
</comment>
<dbReference type="SUPFAM" id="SSF53335">
    <property type="entry name" value="S-adenosyl-L-methionine-dependent methyltransferases"/>
    <property type="match status" value="1"/>
</dbReference>